<dbReference type="PANTHER" id="PTHR37309:SF1">
    <property type="entry name" value="SLR0284 PROTEIN"/>
    <property type="match status" value="1"/>
</dbReference>
<proteinExistence type="predicted"/>
<organism evidence="3 4">
    <name type="scientific">Caulobacter flavus</name>
    <dbReference type="NCBI Taxonomy" id="1679497"/>
    <lineage>
        <taxon>Bacteria</taxon>
        <taxon>Pseudomonadati</taxon>
        <taxon>Pseudomonadota</taxon>
        <taxon>Alphaproteobacteria</taxon>
        <taxon>Caulobacterales</taxon>
        <taxon>Caulobacteraceae</taxon>
        <taxon>Caulobacter</taxon>
    </lineage>
</organism>
<feature type="transmembrane region" description="Helical" evidence="1">
    <location>
        <begin position="30"/>
        <end position="51"/>
    </location>
</feature>
<dbReference type="RefSeq" id="WP_101711528.1">
    <property type="nucleotide sequence ID" value="NZ_CP026100.1"/>
</dbReference>
<dbReference type="Proteomes" id="UP000234483">
    <property type="component" value="Unassembled WGS sequence"/>
</dbReference>
<evidence type="ECO:0000256" key="1">
    <source>
        <dbReference type="SAM" id="Phobius"/>
    </source>
</evidence>
<name>A0A2N5CYT1_9CAUL</name>
<keyword evidence="1" id="KW-1133">Transmembrane helix</keyword>
<dbReference type="EMBL" id="CP026100">
    <property type="protein sequence ID" value="AYV45349.1"/>
    <property type="molecule type" value="Genomic_DNA"/>
</dbReference>
<feature type="transmembrane region" description="Helical" evidence="1">
    <location>
        <begin position="58"/>
        <end position="83"/>
    </location>
</feature>
<dbReference type="PANTHER" id="PTHR37309">
    <property type="entry name" value="SLR0284 PROTEIN"/>
    <property type="match status" value="1"/>
</dbReference>
<evidence type="ECO:0000313" key="4">
    <source>
        <dbReference type="Proteomes" id="UP000234483"/>
    </source>
</evidence>
<dbReference type="Proteomes" id="UP000281192">
    <property type="component" value="Chromosome"/>
</dbReference>
<keyword evidence="5" id="KW-1185">Reference proteome</keyword>
<dbReference type="KEGG" id="cfh:C1707_03310"/>
<keyword evidence="1" id="KW-0812">Transmembrane</keyword>
<dbReference type="EMBL" id="PJRQ01000008">
    <property type="protein sequence ID" value="PLR18970.1"/>
    <property type="molecule type" value="Genomic_DNA"/>
</dbReference>
<evidence type="ECO:0000313" key="2">
    <source>
        <dbReference type="EMBL" id="AYV45349.1"/>
    </source>
</evidence>
<evidence type="ECO:0008006" key="6">
    <source>
        <dbReference type="Google" id="ProtNLM"/>
    </source>
</evidence>
<evidence type="ECO:0000313" key="3">
    <source>
        <dbReference type="EMBL" id="PLR18970.1"/>
    </source>
</evidence>
<keyword evidence="1" id="KW-0472">Membrane</keyword>
<dbReference type="OrthoDB" id="7205479at2"/>
<reference evidence="3 4" key="1">
    <citation type="submission" date="2017-12" db="EMBL/GenBank/DDBJ databases">
        <title>The genome sequence of Caulobacter flavus CGMCC1 15093.</title>
        <authorList>
            <person name="Gao J."/>
            <person name="Mao X."/>
            <person name="Sun J."/>
        </authorList>
    </citation>
    <scope>NUCLEOTIDE SEQUENCE [LARGE SCALE GENOMIC DNA]</scope>
    <source>
        <strain evidence="3 4">CGMCC1 15093</strain>
    </source>
</reference>
<reference evidence="2 5" key="2">
    <citation type="submission" date="2018-01" db="EMBL/GenBank/DDBJ databases">
        <title>Complete genome sequence of Caulobacter flavus RHGG3.</title>
        <authorList>
            <person name="Yang E."/>
        </authorList>
    </citation>
    <scope>NUCLEOTIDE SEQUENCE [LARGE SCALE GENOMIC DNA]</scope>
    <source>
        <strain evidence="2 5">RHGG3</strain>
    </source>
</reference>
<accession>A0A2N5CYT1</accession>
<dbReference type="Pfam" id="PF04020">
    <property type="entry name" value="Phage_holin_4_2"/>
    <property type="match status" value="1"/>
</dbReference>
<dbReference type="InterPro" id="IPR007165">
    <property type="entry name" value="Phage_holin_4_2"/>
</dbReference>
<gene>
    <name evidence="2" type="ORF">C1707_03310</name>
    <name evidence="3" type="ORF">CFHF_02865</name>
</gene>
<protein>
    <recommendedName>
        <fullName evidence="6">Phage holin family protein</fullName>
    </recommendedName>
</protein>
<sequence>MTGFLLRALFAGLGLWLASRIVPGVNAAGWQTIVIAALLLGLVNAVVRPVVVLLTLPITLVTLGLFLLVVNAAMLGLVAYILPGLAVNGLWAGILGAIVIGVVSWFGHLLLGEGSERD</sequence>
<evidence type="ECO:0000313" key="5">
    <source>
        <dbReference type="Proteomes" id="UP000281192"/>
    </source>
</evidence>
<feature type="transmembrane region" description="Helical" evidence="1">
    <location>
        <begin position="89"/>
        <end position="111"/>
    </location>
</feature>
<dbReference type="AlphaFoldDB" id="A0A2N5CYT1"/>